<feature type="domain" description="N-acetyltransferase" evidence="3">
    <location>
        <begin position="1"/>
        <end position="141"/>
    </location>
</feature>
<evidence type="ECO:0000313" key="4">
    <source>
        <dbReference type="EMBL" id="SER05059.1"/>
    </source>
</evidence>
<dbReference type="PANTHER" id="PTHR43877">
    <property type="entry name" value="AMINOALKYLPHOSPHONATE N-ACETYLTRANSFERASE-RELATED-RELATED"/>
    <property type="match status" value="1"/>
</dbReference>
<dbReference type="EMBL" id="FOES01000043">
    <property type="protein sequence ID" value="SER05059.1"/>
    <property type="molecule type" value="Genomic_DNA"/>
</dbReference>
<dbReference type="OrthoDB" id="9797826at2"/>
<dbReference type="PANTHER" id="PTHR43877:SF2">
    <property type="entry name" value="AMINOALKYLPHOSPHONATE N-ACETYLTRANSFERASE-RELATED"/>
    <property type="match status" value="1"/>
</dbReference>
<dbReference type="Proteomes" id="UP000199427">
    <property type="component" value="Unassembled WGS sequence"/>
</dbReference>
<dbReference type="Pfam" id="PF00583">
    <property type="entry name" value="Acetyltransf_1"/>
    <property type="match status" value="1"/>
</dbReference>
<protein>
    <submittedName>
        <fullName evidence="4">Acetyltransferase (GNAT) family protein</fullName>
    </submittedName>
</protein>
<keyword evidence="2" id="KW-0012">Acyltransferase</keyword>
<dbReference type="GO" id="GO:0016747">
    <property type="term" value="F:acyltransferase activity, transferring groups other than amino-acyl groups"/>
    <property type="evidence" value="ECO:0007669"/>
    <property type="project" value="InterPro"/>
</dbReference>
<proteinExistence type="predicted"/>
<dbReference type="RefSeq" id="WP_091775393.1">
    <property type="nucleotide sequence ID" value="NZ_FOES01000043.1"/>
</dbReference>
<gene>
    <name evidence="4" type="ORF">SAMN05216362_1432</name>
</gene>
<dbReference type="Gene3D" id="3.40.630.30">
    <property type="match status" value="1"/>
</dbReference>
<dbReference type="InterPro" id="IPR050832">
    <property type="entry name" value="Bact_Acetyltransf"/>
</dbReference>
<sequence length="141" mass="16414">MIREANMNDIQVLAELMGDLDYPTEVENMEKRFVRIHNHPDYHTLIYEVEEGVIGMIGMIRAYRYEHDLPYVRVVSMVVKESQRGQGVGRDLLKAAEAWAKDQSCHMLTLNSGNREERQKAHKFYERNGYVGSATGYYKKL</sequence>
<dbReference type="InterPro" id="IPR000182">
    <property type="entry name" value="GNAT_dom"/>
</dbReference>
<evidence type="ECO:0000256" key="1">
    <source>
        <dbReference type="ARBA" id="ARBA00022679"/>
    </source>
</evidence>
<dbReference type="AlphaFoldDB" id="A0A1H9L1B9"/>
<dbReference type="SUPFAM" id="SSF55729">
    <property type="entry name" value="Acyl-CoA N-acyltransferases (Nat)"/>
    <property type="match status" value="1"/>
</dbReference>
<accession>A0A1H9L1B9</accession>
<reference evidence="4 5" key="1">
    <citation type="submission" date="2016-10" db="EMBL/GenBank/DDBJ databases">
        <authorList>
            <person name="de Groot N.N."/>
        </authorList>
    </citation>
    <scope>NUCLEOTIDE SEQUENCE [LARGE SCALE GENOMIC DNA]</scope>
    <source>
        <strain evidence="4 5">DSM 21633</strain>
    </source>
</reference>
<dbReference type="CDD" id="cd04301">
    <property type="entry name" value="NAT_SF"/>
    <property type="match status" value="1"/>
</dbReference>
<evidence type="ECO:0000313" key="5">
    <source>
        <dbReference type="Proteomes" id="UP000199427"/>
    </source>
</evidence>
<name>A0A1H9L1B9_9BACI</name>
<organism evidence="4 5">
    <name type="scientific">Piscibacillus halophilus</name>
    <dbReference type="NCBI Taxonomy" id="571933"/>
    <lineage>
        <taxon>Bacteria</taxon>
        <taxon>Bacillati</taxon>
        <taxon>Bacillota</taxon>
        <taxon>Bacilli</taxon>
        <taxon>Bacillales</taxon>
        <taxon>Bacillaceae</taxon>
        <taxon>Piscibacillus</taxon>
    </lineage>
</organism>
<evidence type="ECO:0000256" key="2">
    <source>
        <dbReference type="ARBA" id="ARBA00023315"/>
    </source>
</evidence>
<dbReference type="PROSITE" id="PS51186">
    <property type="entry name" value="GNAT"/>
    <property type="match status" value="1"/>
</dbReference>
<evidence type="ECO:0000259" key="3">
    <source>
        <dbReference type="PROSITE" id="PS51186"/>
    </source>
</evidence>
<dbReference type="STRING" id="571933.SAMN05216362_1432"/>
<keyword evidence="5" id="KW-1185">Reference proteome</keyword>
<keyword evidence="1 4" id="KW-0808">Transferase</keyword>
<dbReference type="InterPro" id="IPR016181">
    <property type="entry name" value="Acyl_CoA_acyltransferase"/>
</dbReference>